<dbReference type="PANTHER" id="PTHR33223:SF8">
    <property type="entry name" value="OS04G0172440 PROTEIN"/>
    <property type="match status" value="1"/>
</dbReference>
<reference evidence="2" key="1">
    <citation type="journal article" date="2013" name="Genome Biol.">
        <title>Reference genomes and transcriptomes of Nicotiana sylvestris and Nicotiana tomentosiformis.</title>
        <authorList>
            <person name="Sierro N."/>
            <person name="Battey J.N."/>
            <person name="Ouadi S."/>
            <person name="Bovet L."/>
            <person name="Goepfert S."/>
            <person name="Bakaher N."/>
            <person name="Peitsch M.C."/>
            <person name="Ivanov N.V."/>
        </authorList>
    </citation>
    <scope>NUCLEOTIDE SEQUENCE [LARGE SCALE GENOMIC DNA]</scope>
</reference>
<evidence type="ECO:0000256" key="1">
    <source>
        <dbReference type="SAM" id="MobiDB-lite"/>
    </source>
</evidence>
<dbReference type="RefSeq" id="XP_009766985.1">
    <property type="nucleotide sequence ID" value="XM_009768683.1"/>
</dbReference>
<feature type="compositionally biased region" description="Basic and acidic residues" evidence="1">
    <location>
        <begin position="161"/>
        <end position="173"/>
    </location>
</feature>
<reference evidence="3" key="2">
    <citation type="submission" date="2025-08" db="UniProtKB">
        <authorList>
            <consortium name="RefSeq"/>
        </authorList>
    </citation>
    <scope>IDENTIFICATION</scope>
    <source>
        <tissue evidence="3">Leaf</tissue>
    </source>
</reference>
<accession>A0A1U7VYA6</accession>
<sequence length="173" mass="20048">MPCKDLCLFPDIKLPVGFKMPKFDLYDECRDLVAHLKGYCSKMKSVCGKDKFLMAYFSESLSGEALEWYTHQDVSKWHAWGDMTQDFVRHYQYNVHIILDRFSLSQKEKKSEGSFGEFWLRWNEQVACNSLSAYDDAHFVGMMRGDMENENPLGNLPTEIGEDRGDSDEKICG</sequence>
<dbReference type="AlphaFoldDB" id="A0A1U7VYA6"/>
<gene>
    <name evidence="3" type="primary">LOC104218236</name>
</gene>
<keyword evidence="2" id="KW-1185">Reference proteome</keyword>
<organism evidence="2 3">
    <name type="scientific">Nicotiana sylvestris</name>
    <name type="common">Wood tobacco</name>
    <name type="synonym">South American tobacco</name>
    <dbReference type="NCBI Taxonomy" id="4096"/>
    <lineage>
        <taxon>Eukaryota</taxon>
        <taxon>Viridiplantae</taxon>
        <taxon>Streptophyta</taxon>
        <taxon>Embryophyta</taxon>
        <taxon>Tracheophyta</taxon>
        <taxon>Spermatophyta</taxon>
        <taxon>Magnoliopsida</taxon>
        <taxon>eudicotyledons</taxon>
        <taxon>Gunneridae</taxon>
        <taxon>Pentapetalae</taxon>
        <taxon>asterids</taxon>
        <taxon>lamiids</taxon>
        <taxon>Solanales</taxon>
        <taxon>Solanaceae</taxon>
        <taxon>Nicotianoideae</taxon>
        <taxon>Nicotianeae</taxon>
        <taxon>Nicotiana</taxon>
    </lineage>
</organism>
<feature type="region of interest" description="Disordered" evidence="1">
    <location>
        <begin position="150"/>
        <end position="173"/>
    </location>
</feature>
<dbReference type="Proteomes" id="UP000189701">
    <property type="component" value="Unplaced"/>
</dbReference>
<protein>
    <submittedName>
        <fullName evidence="3">Uncharacterized protein LOC104218236</fullName>
    </submittedName>
</protein>
<evidence type="ECO:0000313" key="3">
    <source>
        <dbReference type="RefSeq" id="XP_009766985.1"/>
    </source>
</evidence>
<evidence type="ECO:0000313" key="2">
    <source>
        <dbReference type="Proteomes" id="UP000189701"/>
    </source>
</evidence>
<dbReference type="PANTHER" id="PTHR33223">
    <property type="entry name" value="CCHC-TYPE DOMAIN-CONTAINING PROTEIN"/>
    <property type="match status" value="1"/>
</dbReference>
<proteinExistence type="predicted"/>
<name>A0A1U7VYA6_NICSY</name>